<comment type="caution">
    <text evidence="2">The sequence shown here is derived from an EMBL/GenBank/DDBJ whole genome shotgun (WGS) entry which is preliminary data.</text>
</comment>
<reference evidence="2 3" key="1">
    <citation type="submission" date="2019-09" db="EMBL/GenBank/DDBJ databases">
        <title>Draft genome sequencing and comparative genomics of hatchery-associated Vibrios.</title>
        <authorList>
            <person name="Kehlet-Delgado H."/>
            <person name="Mueller R.S."/>
        </authorList>
    </citation>
    <scope>NUCLEOTIDE SEQUENCE [LARGE SCALE GENOMIC DNA]</scope>
    <source>
        <strain evidence="2 3">09-121-3</strain>
    </source>
</reference>
<keyword evidence="1" id="KW-1133">Transmembrane helix</keyword>
<evidence type="ECO:0000313" key="3">
    <source>
        <dbReference type="Proteomes" id="UP000576645"/>
    </source>
</evidence>
<evidence type="ECO:0000256" key="1">
    <source>
        <dbReference type="SAM" id="Phobius"/>
    </source>
</evidence>
<gene>
    <name evidence="2" type="ORF">F0238_21275</name>
</gene>
<feature type="transmembrane region" description="Helical" evidence="1">
    <location>
        <begin position="99"/>
        <end position="117"/>
    </location>
</feature>
<dbReference type="Proteomes" id="UP000576645">
    <property type="component" value="Unassembled WGS sequence"/>
</dbReference>
<keyword evidence="1" id="KW-0812">Transmembrane</keyword>
<feature type="transmembrane region" description="Helical" evidence="1">
    <location>
        <begin position="7"/>
        <end position="29"/>
    </location>
</feature>
<accession>A0AAP6ZST5</accession>
<protein>
    <submittedName>
        <fullName evidence="2">Uncharacterized protein</fullName>
    </submittedName>
</protein>
<organism evidence="2 3">
    <name type="scientific">Vibrio coralliilyticus</name>
    <dbReference type="NCBI Taxonomy" id="190893"/>
    <lineage>
        <taxon>Bacteria</taxon>
        <taxon>Pseudomonadati</taxon>
        <taxon>Pseudomonadota</taxon>
        <taxon>Gammaproteobacteria</taxon>
        <taxon>Vibrionales</taxon>
        <taxon>Vibrionaceae</taxon>
        <taxon>Vibrio</taxon>
    </lineage>
</organism>
<proteinExistence type="predicted"/>
<dbReference type="RefSeq" id="WP_171353758.1">
    <property type="nucleotide sequence ID" value="NZ_VTXP01000015.1"/>
</dbReference>
<keyword evidence="1" id="KW-0472">Membrane</keyword>
<name>A0AAP6ZST5_9VIBR</name>
<feature type="transmembrane region" description="Helical" evidence="1">
    <location>
        <begin position="41"/>
        <end position="65"/>
    </location>
</feature>
<dbReference type="AlphaFoldDB" id="A0AAP6ZST5"/>
<feature type="transmembrane region" description="Helical" evidence="1">
    <location>
        <begin position="206"/>
        <end position="234"/>
    </location>
</feature>
<evidence type="ECO:0000313" key="2">
    <source>
        <dbReference type="EMBL" id="NOJ25260.1"/>
    </source>
</evidence>
<sequence length="245" mass="27171">MNQTINALVLLILPLITAFVLFNSCRYLFGAVIYNHGIARRAYALFGLVGTPIHELSHLIAALLFRHRITGIKLFSWRSSAYISHSYNSRSTYQTTGTFFIAIAPFVSSIVIIHALSLSQFNTSLDLAADPFTTSMQAIKVAPEIFQSFILESSFSEIAFVTMLSFYCVPSNTDFHNAVRSGILATPILVALVFVATTLFESMNEIVGTVMMIGIFSSVTAVVWWVGLFFITFIPTSNYGVKYNE</sequence>
<dbReference type="EMBL" id="VTXP01000015">
    <property type="protein sequence ID" value="NOJ25260.1"/>
    <property type="molecule type" value="Genomic_DNA"/>
</dbReference>
<feature type="transmembrane region" description="Helical" evidence="1">
    <location>
        <begin position="181"/>
        <end position="200"/>
    </location>
</feature>